<feature type="domain" description="GGDEF" evidence="6">
    <location>
        <begin position="487"/>
        <end position="619"/>
    </location>
</feature>
<dbReference type="Pfam" id="PF00990">
    <property type="entry name" value="GGDEF"/>
    <property type="match status" value="1"/>
</dbReference>
<dbReference type="SMART" id="SM00267">
    <property type="entry name" value="GGDEF"/>
    <property type="match status" value="1"/>
</dbReference>
<dbReference type="GO" id="GO:0052621">
    <property type="term" value="F:diguanylate cyclase activity"/>
    <property type="evidence" value="ECO:0007669"/>
    <property type="project" value="UniProtKB-EC"/>
</dbReference>
<protein>
    <recommendedName>
        <fullName evidence="3">diguanylate cyclase</fullName>
        <ecNumber evidence="3">2.7.7.65</ecNumber>
    </recommendedName>
</protein>
<dbReference type="InterPro" id="IPR043128">
    <property type="entry name" value="Rev_trsase/Diguanyl_cyclase"/>
</dbReference>
<feature type="coiled-coil region" evidence="5">
    <location>
        <begin position="115"/>
        <end position="148"/>
    </location>
</feature>
<evidence type="ECO:0000256" key="4">
    <source>
        <dbReference type="ARBA" id="ARBA00034247"/>
    </source>
</evidence>
<dbReference type="InterPro" id="IPR050469">
    <property type="entry name" value="Diguanylate_Cyclase"/>
</dbReference>
<proteinExistence type="predicted"/>
<reference evidence="7 8" key="1">
    <citation type="submission" date="2020-08" db="EMBL/GenBank/DDBJ databases">
        <title>Genomic Encyclopedia of Type Strains, Phase III (KMG-III): the genomes of soil and plant-associated and newly described type strains.</title>
        <authorList>
            <person name="Whitman W."/>
        </authorList>
    </citation>
    <scope>NUCLEOTIDE SEQUENCE [LARGE SCALE GENOMIC DNA]</scope>
    <source>
        <strain evidence="7 8">CECT 4462</strain>
    </source>
</reference>
<dbReference type="RefSeq" id="WP_183166738.1">
    <property type="nucleotide sequence ID" value="NZ_JACHXI010000010.1"/>
</dbReference>
<evidence type="ECO:0000313" key="8">
    <source>
        <dbReference type="Proteomes" id="UP000549250"/>
    </source>
</evidence>
<dbReference type="AlphaFoldDB" id="A0A839T4X8"/>
<evidence type="ECO:0000256" key="2">
    <source>
        <dbReference type="ARBA" id="ARBA00004533"/>
    </source>
</evidence>
<dbReference type="EMBL" id="JACHXI010000010">
    <property type="protein sequence ID" value="MBB3103820.1"/>
    <property type="molecule type" value="Genomic_DNA"/>
</dbReference>
<dbReference type="GO" id="GO:0043709">
    <property type="term" value="P:cell adhesion involved in single-species biofilm formation"/>
    <property type="evidence" value="ECO:0007669"/>
    <property type="project" value="TreeGrafter"/>
</dbReference>
<evidence type="ECO:0000256" key="3">
    <source>
        <dbReference type="ARBA" id="ARBA00012528"/>
    </source>
</evidence>
<keyword evidence="8" id="KW-1185">Reference proteome</keyword>
<dbReference type="Proteomes" id="UP000549250">
    <property type="component" value="Unassembled WGS sequence"/>
</dbReference>
<sequence>MKDDWKNKYLNSLDHQEAREKLWHARLDLLRRSLVRTSMAAEGNDRMVDGCMKELRDLLLHRNDLDAGLEELVPRLEKALLVSDRQREERLEQISRALRCLVEPLRQLSVASTTNRSLKRLARKLNGRIEQLDELQVLLHELSELQRQVLTPSPATDQARGGLLQRLFGGKLPAGASDVLPAPQATASIPDTAAAVEPVADASPVDTTDVVSADSKISVDAAPVPVEPSLGEALGYAATATLAPPLHDQSTQAVSLDESEYALPFNPEPAYGAVAEHIETTLLGLLEDLQLSAAEQPQVQAIRDRVLHGLNWYELAPLLDDLAVLLRGLFGFDPQAFEKQVGQLNQRLASTQDSLTIVHEGHCHASEVAAAFDCALREQAAGLHGCVRQATELAEVKQTVVARVSDLLQTVDAYQGRRREVEVQFGEQLQQLRERLSGIEQTAGKLRQSLEEQRHKALHDSLTGLPNRAALGDRLDLEVARWQRYGGDLLLAIMDIDHFKNINDTYGHLAGDKVLRIIASKWRLRLRKTDFIARYGGEEFVLLLPATTIEAGRQVLDDLRRGTEECPFHFKGERILVTVSTGLTFFGGQDVPERVFERADQALYRAKQAGRNRVELGWMPKQSARTSIDPPGIIEA</sequence>
<dbReference type="NCBIfam" id="TIGR00254">
    <property type="entry name" value="GGDEF"/>
    <property type="match status" value="1"/>
</dbReference>
<dbReference type="SUPFAM" id="SSF55073">
    <property type="entry name" value="Nucleotide cyclase"/>
    <property type="match status" value="1"/>
</dbReference>
<dbReference type="EC" id="2.7.7.65" evidence="3"/>
<dbReference type="PANTHER" id="PTHR45138:SF9">
    <property type="entry name" value="DIGUANYLATE CYCLASE DGCM-RELATED"/>
    <property type="match status" value="1"/>
</dbReference>
<dbReference type="FunFam" id="3.30.70.270:FF:000001">
    <property type="entry name" value="Diguanylate cyclase domain protein"/>
    <property type="match status" value="1"/>
</dbReference>
<comment type="cofactor">
    <cofactor evidence="1">
        <name>Mg(2+)</name>
        <dbReference type="ChEBI" id="CHEBI:18420"/>
    </cofactor>
</comment>
<accession>A0A839T4X8</accession>
<evidence type="ECO:0000259" key="6">
    <source>
        <dbReference type="PROSITE" id="PS50887"/>
    </source>
</evidence>
<comment type="catalytic activity">
    <reaction evidence="4">
        <text>2 GTP = 3',3'-c-di-GMP + 2 diphosphate</text>
        <dbReference type="Rhea" id="RHEA:24898"/>
        <dbReference type="ChEBI" id="CHEBI:33019"/>
        <dbReference type="ChEBI" id="CHEBI:37565"/>
        <dbReference type="ChEBI" id="CHEBI:58805"/>
        <dbReference type="EC" id="2.7.7.65"/>
    </reaction>
</comment>
<dbReference type="InterPro" id="IPR000160">
    <property type="entry name" value="GGDEF_dom"/>
</dbReference>
<evidence type="ECO:0000256" key="1">
    <source>
        <dbReference type="ARBA" id="ARBA00001946"/>
    </source>
</evidence>
<dbReference type="Gene3D" id="3.30.70.270">
    <property type="match status" value="1"/>
</dbReference>
<dbReference type="PANTHER" id="PTHR45138">
    <property type="entry name" value="REGULATORY COMPONENTS OF SENSORY TRANSDUCTION SYSTEM"/>
    <property type="match status" value="1"/>
</dbReference>
<comment type="caution">
    <text evidence="7">The sequence shown here is derived from an EMBL/GenBank/DDBJ whole genome shotgun (WGS) entry which is preliminary data.</text>
</comment>
<dbReference type="InterPro" id="IPR048516">
    <property type="entry name" value="DGCcoil"/>
</dbReference>
<gene>
    <name evidence="7" type="ORF">FHR87_002230</name>
</gene>
<dbReference type="CDD" id="cd01949">
    <property type="entry name" value="GGDEF"/>
    <property type="match status" value="1"/>
</dbReference>
<comment type="subcellular location">
    <subcellularLocation>
        <location evidence="2">Cell inner membrane</location>
    </subcellularLocation>
</comment>
<dbReference type="GO" id="GO:0005886">
    <property type="term" value="C:plasma membrane"/>
    <property type="evidence" value="ECO:0007669"/>
    <property type="project" value="UniProtKB-SubCell"/>
</dbReference>
<evidence type="ECO:0000313" key="7">
    <source>
        <dbReference type="EMBL" id="MBB3103820.1"/>
    </source>
</evidence>
<name>A0A839T4X8_AZOMA</name>
<dbReference type="PROSITE" id="PS50887">
    <property type="entry name" value="GGDEF"/>
    <property type="match status" value="1"/>
</dbReference>
<keyword evidence="5" id="KW-0175">Coiled coil</keyword>
<organism evidence="7 8">
    <name type="scientific">Azomonas macrocytogenes</name>
    <name type="common">Azotobacter macrocytogenes</name>
    <dbReference type="NCBI Taxonomy" id="69962"/>
    <lineage>
        <taxon>Bacteria</taxon>
        <taxon>Pseudomonadati</taxon>
        <taxon>Pseudomonadota</taxon>
        <taxon>Gammaproteobacteria</taxon>
        <taxon>Pseudomonadales</taxon>
        <taxon>Pseudomonadaceae</taxon>
        <taxon>Azomonas</taxon>
    </lineage>
</organism>
<evidence type="ECO:0000256" key="5">
    <source>
        <dbReference type="SAM" id="Coils"/>
    </source>
</evidence>
<dbReference type="Pfam" id="PF20975">
    <property type="entry name" value="DGCcoil"/>
    <property type="match status" value="1"/>
</dbReference>
<dbReference type="GO" id="GO:1902201">
    <property type="term" value="P:negative regulation of bacterial-type flagellum-dependent cell motility"/>
    <property type="evidence" value="ECO:0007669"/>
    <property type="project" value="TreeGrafter"/>
</dbReference>
<dbReference type="InterPro" id="IPR029787">
    <property type="entry name" value="Nucleotide_cyclase"/>
</dbReference>